<evidence type="ECO:0000256" key="1">
    <source>
        <dbReference type="SAM" id="MobiDB-lite"/>
    </source>
</evidence>
<gene>
    <name evidence="2" type="ORF">Tci_642072</name>
</gene>
<name>A0A699K358_TANCI</name>
<dbReference type="AlphaFoldDB" id="A0A699K358"/>
<sequence length="102" mass="11631">MSFQNTNGSTYRDSESKLKSDMTATISEVQSDSCKCFCEFFMVYMPRNAPRRYDDLYEDYIKKLSASRKRAKTETKDLPIFPSGVVVVNGGPPPVNVVDRHH</sequence>
<proteinExistence type="predicted"/>
<feature type="region of interest" description="Disordered" evidence="1">
    <location>
        <begin position="1"/>
        <end position="20"/>
    </location>
</feature>
<organism evidence="2">
    <name type="scientific">Tanacetum cinerariifolium</name>
    <name type="common">Dalmatian daisy</name>
    <name type="synonym">Chrysanthemum cinerariifolium</name>
    <dbReference type="NCBI Taxonomy" id="118510"/>
    <lineage>
        <taxon>Eukaryota</taxon>
        <taxon>Viridiplantae</taxon>
        <taxon>Streptophyta</taxon>
        <taxon>Embryophyta</taxon>
        <taxon>Tracheophyta</taxon>
        <taxon>Spermatophyta</taxon>
        <taxon>Magnoliopsida</taxon>
        <taxon>eudicotyledons</taxon>
        <taxon>Gunneridae</taxon>
        <taxon>Pentapetalae</taxon>
        <taxon>asterids</taxon>
        <taxon>campanulids</taxon>
        <taxon>Asterales</taxon>
        <taxon>Asteraceae</taxon>
        <taxon>Asteroideae</taxon>
        <taxon>Anthemideae</taxon>
        <taxon>Anthemidinae</taxon>
        <taxon>Tanacetum</taxon>
    </lineage>
</organism>
<comment type="caution">
    <text evidence="2">The sequence shown here is derived from an EMBL/GenBank/DDBJ whole genome shotgun (WGS) entry which is preliminary data.</text>
</comment>
<feature type="compositionally biased region" description="Polar residues" evidence="1">
    <location>
        <begin position="1"/>
        <end position="11"/>
    </location>
</feature>
<accession>A0A699K358</accession>
<dbReference type="EMBL" id="BKCJ010471514">
    <property type="protein sequence ID" value="GFA70100.1"/>
    <property type="molecule type" value="Genomic_DNA"/>
</dbReference>
<reference evidence="2" key="1">
    <citation type="journal article" date="2019" name="Sci. Rep.">
        <title>Draft genome of Tanacetum cinerariifolium, the natural source of mosquito coil.</title>
        <authorList>
            <person name="Yamashiro T."/>
            <person name="Shiraishi A."/>
            <person name="Satake H."/>
            <person name="Nakayama K."/>
        </authorList>
    </citation>
    <scope>NUCLEOTIDE SEQUENCE</scope>
</reference>
<protein>
    <submittedName>
        <fullName evidence="2">Uncharacterized protein</fullName>
    </submittedName>
</protein>
<evidence type="ECO:0000313" key="2">
    <source>
        <dbReference type="EMBL" id="GFA70100.1"/>
    </source>
</evidence>